<dbReference type="Proteomes" id="UP000757435">
    <property type="component" value="Unassembled WGS sequence"/>
</dbReference>
<sequence length="216" mass="22156">MSLKNHALLGLLTTATLTAAFPATAATVDFRNQGNLTTPQFSQNGLTVTGSNTLNITSGGFFSGLGVVGNTNQAIDLGESALFQFSPDGASNVSLFSSFIFVSGGTSNASFNFEGFAPGGNSLGVVSLSLSGFFPAIQPSGLDVSGLFSNSTLSAFRFTSDGAPSPTTGANISQLSFNPIAPPTPIPTPALLPGLLGMGIAAWHKRRKQRTEFLSN</sequence>
<gene>
    <name evidence="2" type="ORF">KME15_22180</name>
</gene>
<name>A0A951QDR2_9CYAN</name>
<protein>
    <submittedName>
        <fullName evidence="2">PTPA-CTERM sorting domain-containing protein</fullName>
    </submittedName>
</protein>
<evidence type="ECO:0000313" key="3">
    <source>
        <dbReference type="Proteomes" id="UP000757435"/>
    </source>
</evidence>
<dbReference type="NCBIfam" id="NF033465">
    <property type="entry name" value="PTPA-CTERM"/>
    <property type="match status" value="1"/>
</dbReference>
<accession>A0A951QDR2</accession>
<dbReference type="EMBL" id="JAHHHD010000035">
    <property type="protein sequence ID" value="MBW4661392.1"/>
    <property type="molecule type" value="Genomic_DNA"/>
</dbReference>
<dbReference type="AlphaFoldDB" id="A0A951QDR2"/>
<reference evidence="2" key="1">
    <citation type="submission" date="2021-05" db="EMBL/GenBank/DDBJ databases">
        <authorList>
            <person name="Pietrasiak N."/>
            <person name="Ward R."/>
            <person name="Stajich J.E."/>
            <person name="Kurbessoian T."/>
        </authorList>
    </citation>
    <scope>NUCLEOTIDE SEQUENCE</scope>
    <source>
        <strain evidence="2">UHER 2000/2452</strain>
    </source>
</reference>
<feature type="chain" id="PRO_5036853639" evidence="1">
    <location>
        <begin position="26"/>
        <end position="216"/>
    </location>
</feature>
<feature type="signal peptide" evidence="1">
    <location>
        <begin position="1"/>
        <end position="25"/>
    </location>
</feature>
<evidence type="ECO:0000256" key="1">
    <source>
        <dbReference type="SAM" id="SignalP"/>
    </source>
</evidence>
<keyword evidence="1" id="KW-0732">Signal</keyword>
<evidence type="ECO:0000313" key="2">
    <source>
        <dbReference type="EMBL" id="MBW4661392.1"/>
    </source>
</evidence>
<proteinExistence type="predicted"/>
<comment type="caution">
    <text evidence="2">The sequence shown here is derived from an EMBL/GenBank/DDBJ whole genome shotgun (WGS) entry which is preliminary data.</text>
</comment>
<reference evidence="2" key="2">
    <citation type="journal article" date="2022" name="Microbiol. Resour. Announc.">
        <title>Metagenome Sequencing to Explore Phylogenomics of Terrestrial Cyanobacteria.</title>
        <authorList>
            <person name="Ward R.D."/>
            <person name="Stajich J.E."/>
            <person name="Johansen J.R."/>
            <person name="Huntemann M."/>
            <person name="Clum A."/>
            <person name="Foster B."/>
            <person name="Foster B."/>
            <person name="Roux S."/>
            <person name="Palaniappan K."/>
            <person name="Varghese N."/>
            <person name="Mukherjee S."/>
            <person name="Reddy T.B.K."/>
            <person name="Daum C."/>
            <person name="Copeland A."/>
            <person name="Chen I.A."/>
            <person name="Ivanova N.N."/>
            <person name="Kyrpides N.C."/>
            <person name="Shapiro N."/>
            <person name="Eloe-Fadrosh E.A."/>
            <person name="Pietrasiak N."/>
        </authorList>
    </citation>
    <scope>NUCLEOTIDE SEQUENCE</scope>
    <source>
        <strain evidence="2">UHER 2000/2452</strain>
    </source>
</reference>
<organism evidence="2 3">
    <name type="scientific">Drouetiella hepatica Uher 2000/2452</name>
    <dbReference type="NCBI Taxonomy" id="904376"/>
    <lineage>
        <taxon>Bacteria</taxon>
        <taxon>Bacillati</taxon>
        <taxon>Cyanobacteriota</taxon>
        <taxon>Cyanophyceae</taxon>
        <taxon>Oculatellales</taxon>
        <taxon>Oculatellaceae</taxon>
        <taxon>Drouetiella</taxon>
    </lineage>
</organism>